<dbReference type="PROSITE" id="PS51352">
    <property type="entry name" value="THIOREDOXIN_2"/>
    <property type="match status" value="1"/>
</dbReference>
<feature type="domain" description="Thioredoxin" evidence="1">
    <location>
        <begin position="1"/>
        <end position="151"/>
    </location>
</feature>
<dbReference type="InterPro" id="IPR000866">
    <property type="entry name" value="AhpC/TSA"/>
</dbReference>
<protein>
    <submittedName>
        <fullName evidence="2">TlpA family protein disulfide reductase</fullName>
    </submittedName>
</protein>
<proteinExistence type="predicted"/>
<evidence type="ECO:0000313" key="3">
    <source>
        <dbReference type="Proteomes" id="UP000278085"/>
    </source>
</evidence>
<comment type="caution">
    <text evidence="2">The sequence shown here is derived from an EMBL/GenBank/DDBJ whole genome shotgun (WGS) entry which is preliminary data.</text>
</comment>
<name>A0A430HQP0_9BURK</name>
<dbReference type="EMBL" id="RXLQ01000003">
    <property type="protein sequence ID" value="RSZ59813.1"/>
    <property type="molecule type" value="Genomic_DNA"/>
</dbReference>
<dbReference type="Pfam" id="PF00578">
    <property type="entry name" value="AhpC-TSA"/>
    <property type="match status" value="1"/>
</dbReference>
<dbReference type="InterPro" id="IPR036249">
    <property type="entry name" value="Thioredoxin-like_sf"/>
</dbReference>
<reference evidence="2 3" key="1">
    <citation type="submission" date="2018-12" db="EMBL/GenBank/DDBJ databases">
        <authorList>
            <person name="Yang E."/>
        </authorList>
    </citation>
    <scope>NUCLEOTIDE SEQUENCE [LARGE SCALE GENOMIC DNA]</scope>
    <source>
        <strain evidence="2 3">SOD</strain>
    </source>
</reference>
<dbReference type="AlphaFoldDB" id="A0A430HQP0"/>
<dbReference type="GO" id="GO:0016491">
    <property type="term" value="F:oxidoreductase activity"/>
    <property type="evidence" value="ECO:0007669"/>
    <property type="project" value="InterPro"/>
</dbReference>
<dbReference type="OrthoDB" id="9811352at2"/>
<dbReference type="GO" id="GO:0016209">
    <property type="term" value="F:antioxidant activity"/>
    <property type="evidence" value="ECO:0007669"/>
    <property type="project" value="InterPro"/>
</dbReference>
<dbReference type="Proteomes" id="UP000278085">
    <property type="component" value="Unassembled WGS sequence"/>
</dbReference>
<evidence type="ECO:0000259" key="1">
    <source>
        <dbReference type="PROSITE" id="PS51352"/>
    </source>
</evidence>
<dbReference type="InterPro" id="IPR050553">
    <property type="entry name" value="Thioredoxin_ResA/DsbE_sf"/>
</dbReference>
<dbReference type="PANTHER" id="PTHR42852">
    <property type="entry name" value="THIOL:DISULFIDE INTERCHANGE PROTEIN DSBE"/>
    <property type="match status" value="1"/>
</dbReference>
<dbReference type="InterPro" id="IPR013766">
    <property type="entry name" value="Thioredoxin_domain"/>
</dbReference>
<dbReference type="CDD" id="cd02966">
    <property type="entry name" value="TlpA_like_family"/>
    <property type="match status" value="1"/>
</dbReference>
<keyword evidence="3" id="KW-1185">Reference proteome</keyword>
<organism evidence="2 3">
    <name type="scientific">Massilia atriviolacea</name>
    <dbReference type="NCBI Taxonomy" id="2495579"/>
    <lineage>
        <taxon>Bacteria</taxon>
        <taxon>Pseudomonadati</taxon>
        <taxon>Pseudomonadota</taxon>
        <taxon>Betaproteobacteria</taxon>
        <taxon>Burkholderiales</taxon>
        <taxon>Oxalobacteraceae</taxon>
        <taxon>Telluria group</taxon>
        <taxon>Massilia</taxon>
    </lineage>
</organism>
<dbReference type="RefSeq" id="WP_126073175.1">
    <property type="nucleotide sequence ID" value="NZ_CP051166.1"/>
</dbReference>
<gene>
    <name evidence="2" type="ORF">EJB06_06375</name>
</gene>
<dbReference type="Gene3D" id="3.40.30.10">
    <property type="entry name" value="Glutaredoxin"/>
    <property type="match status" value="1"/>
</dbReference>
<accession>A0A430HQP0</accession>
<dbReference type="SUPFAM" id="SSF52833">
    <property type="entry name" value="Thioredoxin-like"/>
    <property type="match status" value="1"/>
</dbReference>
<dbReference type="PANTHER" id="PTHR42852:SF13">
    <property type="entry name" value="PROTEIN DIPZ"/>
    <property type="match status" value="1"/>
</dbReference>
<sequence>MTAAPAFQVSAWLNAAAPVSLAGLRGKVVAVYAFQMLCPSCVSHGIPQAKQIQNTFARHEVEVLGLHTVFEHHAAMGRTALEAFIHEYRIAFPVGIDQPSDTGPVPLTMERYQLRGTPTLLLFDRQGVLRHTLLGVVPDMQAGALIARLVAETGTQPHCDDGACRL</sequence>
<evidence type="ECO:0000313" key="2">
    <source>
        <dbReference type="EMBL" id="RSZ59813.1"/>
    </source>
</evidence>